<name>A0A5C3QWW6_9AGAR</name>
<accession>A0A5C3QWW6</accession>
<feature type="region of interest" description="Disordered" evidence="1">
    <location>
        <begin position="1"/>
        <end position="26"/>
    </location>
</feature>
<dbReference type="Proteomes" id="UP000305067">
    <property type="component" value="Unassembled WGS sequence"/>
</dbReference>
<sequence length="182" mass="21626">MGLHDFIGQHREPRLSPRASRPRRASDCNLGHSSLAVVRDVRNARCLRVCRKFPFSVFDRRRPFPFFDTNPRDNGQPITLHDRHYRKGEALRGVPKRYRHLPRPTIPIPSQKRSRTWSNILHRHVLGPRHCLHCRGLSLCSTERLLYHRPIRRDSGYPRQQKNNLLLWATNWSHSTYLLLHR</sequence>
<proteinExistence type="predicted"/>
<protein>
    <submittedName>
        <fullName evidence="2">Uncharacterized protein</fullName>
    </submittedName>
</protein>
<dbReference type="EMBL" id="ML178817">
    <property type="protein sequence ID" value="TFL05041.1"/>
    <property type="molecule type" value="Genomic_DNA"/>
</dbReference>
<gene>
    <name evidence="2" type="ORF">BDV98DRAFT_282290</name>
</gene>
<keyword evidence="3" id="KW-1185">Reference proteome</keyword>
<evidence type="ECO:0000256" key="1">
    <source>
        <dbReference type="SAM" id="MobiDB-lite"/>
    </source>
</evidence>
<evidence type="ECO:0000313" key="3">
    <source>
        <dbReference type="Proteomes" id="UP000305067"/>
    </source>
</evidence>
<reference evidence="2 3" key="1">
    <citation type="journal article" date="2019" name="Nat. Ecol. Evol.">
        <title>Megaphylogeny resolves global patterns of mushroom evolution.</title>
        <authorList>
            <person name="Varga T."/>
            <person name="Krizsan K."/>
            <person name="Foldi C."/>
            <person name="Dima B."/>
            <person name="Sanchez-Garcia M."/>
            <person name="Sanchez-Ramirez S."/>
            <person name="Szollosi G.J."/>
            <person name="Szarkandi J.G."/>
            <person name="Papp V."/>
            <person name="Albert L."/>
            <person name="Andreopoulos W."/>
            <person name="Angelini C."/>
            <person name="Antonin V."/>
            <person name="Barry K.W."/>
            <person name="Bougher N.L."/>
            <person name="Buchanan P."/>
            <person name="Buyck B."/>
            <person name="Bense V."/>
            <person name="Catcheside P."/>
            <person name="Chovatia M."/>
            <person name="Cooper J."/>
            <person name="Damon W."/>
            <person name="Desjardin D."/>
            <person name="Finy P."/>
            <person name="Geml J."/>
            <person name="Haridas S."/>
            <person name="Hughes K."/>
            <person name="Justo A."/>
            <person name="Karasinski D."/>
            <person name="Kautmanova I."/>
            <person name="Kiss B."/>
            <person name="Kocsube S."/>
            <person name="Kotiranta H."/>
            <person name="LaButti K.M."/>
            <person name="Lechner B.E."/>
            <person name="Liimatainen K."/>
            <person name="Lipzen A."/>
            <person name="Lukacs Z."/>
            <person name="Mihaltcheva S."/>
            <person name="Morgado L.N."/>
            <person name="Niskanen T."/>
            <person name="Noordeloos M.E."/>
            <person name="Ohm R.A."/>
            <person name="Ortiz-Santana B."/>
            <person name="Ovrebo C."/>
            <person name="Racz N."/>
            <person name="Riley R."/>
            <person name="Savchenko A."/>
            <person name="Shiryaev A."/>
            <person name="Soop K."/>
            <person name="Spirin V."/>
            <person name="Szebenyi C."/>
            <person name="Tomsovsky M."/>
            <person name="Tulloss R.E."/>
            <person name="Uehling J."/>
            <person name="Grigoriev I.V."/>
            <person name="Vagvolgyi C."/>
            <person name="Papp T."/>
            <person name="Martin F.M."/>
            <person name="Miettinen O."/>
            <person name="Hibbett D.S."/>
            <person name="Nagy L.G."/>
        </authorList>
    </citation>
    <scope>NUCLEOTIDE SEQUENCE [LARGE SCALE GENOMIC DNA]</scope>
    <source>
        <strain evidence="2 3">CBS 309.79</strain>
    </source>
</reference>
<organism evidence="2 3">
    <name type="scientific">Pterulicium gracile</name>
    <dbReference type="NCBI Taxonomy" id="1884261"/>
    <lineage>
        <taxon>Eukaryota</taxon>
        <taxon>Fungi</taxon>
        <taxon>Dikarya</taxon>
        <taxon>Basidiomycota</taxon>
        <taxon>Agaricomycotina</taxon>
        <taxon>Agaricomycetes</taxon>
        <taxon>Agaricomycetidae</taxon>
        <taxon>Agaricales</taxon>
        <taxon>Pleurotineae</taxon>
        <taxon>Pterulaceae</taxon>
        <taxon>Pterulicium</taxon>
    </lineage>
</organism>
<evidence type="ECO:0000313" key="2">
    <source>
        <dbReference type="EMBL" id="TFL05041.1"/>
    </source>
</evidence>
<dbReference type="AlphaFoldDB" id="A0A5C3QWW6"/>